<protein>
    <recommendedName>
        <fullName evidence="5">Probable membrane transporter protein</fullName>
    </recommendedName>
</protein>
<accession>A0A6V8M631</accession>
<feature type="transmembrane region" description="Helical" evidence="5">
    <location>
        <begin position="200"/>
        <end position="221"/>
    </location>
</feature>
<evidence type="ECO:0000256" key="2">
    <source>
        <dbReference type="ARBA" id="ARBA00022692"/>
    </source>
</evidence>
<keyword evidence="5" id="KW-1003">Cell membrane</keyword>
<dbReference type="PANTHER" id="PTHR43701">
    <property type="entry name" value="MEMBRANE TRANSPORTER PROTEIN MJ0441-RELATED"/>
    <property type="match status" value="1"/>
</dbReference>
<keyword evidence="4 5" id="KW-0472">Membrane</keyword>
<organism evidence="6 7">
    <name type="scientific">Fundidesulfovibrio magnetotacticus</name>
    <dbReference type="NCBI Taxonomy" id="2730080"/>
    <lineage>
        <taxon>Bacteria</taxon>
        <taxon>Pseudomonadati</taxon>
        <taxon>Thermodesulfobacteriota</taxon>
        <taxon>Desulfovibrionia</taxon>
        <taxon>Desulfovibrionales</taxon>
        <taxon>Desulfovibrionaceae</taxon>
        <taxon>Fundidesulfovibrio</taxon>
    </lineage>
</organism>
<dbReference type="GO" id="GO:0005886">
    <property type="term" value="C:plasma membrane"/>
    <property type="evidence" value="ECO:0007669"/>
    <property type="project" value="UniProtKB-SubCell"/>
</dbReference>
<reference evidence="6 7" key="2">
    <citation type="submission" date="2020-05" db="EMBL/GenBank/DDBJ databases">
        <title>Draft genome sequence of Desulfovibrio sp. strainFSS-1.</title>
        <authorList>
            <person name="Shimoshige H."/>
            <person name="Kobayashi H."/>
            <person name="Maekawa T."/>
        </authorList>
    </citation>
    <scope>NUCLEOTIDE SEQUENCE [LARGE SCALE GENOMIC DNA]</scope>
    <source>
        <strain evidence="6 7">SIID29052-01</strain>
    </source>
</reference>
<evidence type="ECO:0000256" key="3">
    <source>
        <dbReference type="ARBA" id="ARBA00022989"/>
    </source>
</evidence>
<dbReference type="InterPro" id="IPR051598">
    <property type="entry name" value="TSUP/Inactive_protease-like"/>
</dbReference>
<dbReference type="EMBL" id="BLTE01000032">
    <property type="protein sequence ID" value="GFK96075.1"/>
    <property type="molecule type" value="Genomic_DNA"/>
</dbReference>
<feature type="transmembrane region" description="Helical" evidence="5">
    <location>
        <begin position="74"/>
        <end position="96"/>
    </location>
</feature>
<evidence type="ECO:0000313" key="7">
    <source>
        <dbReference type="Proteomes" id="UP000494245"/>
    </source>
</evidence>
<dbReference type="RefSeq" id="WP_235957050.1">
    <property type="nucleotide sequence ID" value="NZ_BLTE01000032.1"/>
</dbReference>
<comment type="caution">
    <text evidence="6">The sequence shown here is derived from an EMBL/GenBank/DDBJ whole genome shotgun (WGS) entry which is preliminary data.</text>
</comment>
<evidence type="ECO:0000313" key="6">
    <source>
        <dbReference type="EMBL" id="GFK96075.1"/>
    </source>
</evidence>
<reference evidence="6 7" key="1">
    <citation type="submission" date="2020-04" db="EMBL/GenBank/DDBJ databases">
        <authorList>
            <consortium name="Desulfovibrio sp. FSS-1 genome sequencing consortium"/>
            <person name="Shimoshige H."/>
            <person name="Kobayashi H."/>
            <person name="Maekawa T."/>
        </authorList>
    </citation>
    <scope>NUCLEOTIDE SEQUENCE [LARGE SCALE GENOMIC DNA]</scope>
    <source>
        <strain evidence="6 7">SIID29052-01</strain>
    </source>
</reference>
<keyword evidence="2 5" id="KW-0812">Transmembrane</keyword>
<feature type="transmembrane region" description="Helical" evidence="5">
    <location>
        <begin position="103"/>
        <end position="120"/>
    </location>
</feature>
<feature type="transmembrane region" description="Helical" evidence="5">
    <location>
        <begin position="47"/>
        <end position="68"/>
    </location>
</feature>
<dbReference type="InterPro" id="IPR002781">
    <property type="entry name" value="TM_pro_TauE-like"/>
</dbReference>
<feature type="transmembrane region" description="Helical" evidence="5">
    <location>
        <begin position="256"/>
        <end position="276"/>
    </location>
</feature>
<evidence type="ECO:0000256" key="1">
    <source>
        <dbReference type="ARBA" id="ARBA00004141"/>
    </source>
</evidence>
<dbReference type="PANTHER" id="PTHR43701:SF2">
    <property type="entry name" value="MEMBRANE TRANSPORTER PROTEIN YJNA-RELATED"/>
    <property type="match status" value="1"/>
</dbReference>
<evidence type="ECO:0000256" key="5">
    <source>
        <dbReference type="RuleBase" id="RU363041"/>
    </source>
</evidence>
<feature type="transmembrane region" description="Helical" evidence="5">
    <location>
        <begin position="227"/>
        <end position="244"/>
    </location>
</feature>
<keyword evidence="3 5" id="KW-1133">Transmembrane helix</keyword>
<sequence length="277" mass="28619">MSPEAYLGLMALGLLAGAFGTLIGAGGGFVLMPLLMVLYPSDAAQTLTCISLTTVFFNALSGVEAYALAKRIDYRSAALFGLCALPATILGALGTAGVDRRDFDLVFSVFLLAGAAFLLLKKPPAEHAHRPVVPGQTARTLTDAHGACYSWSFNPWLGGGLSLLVGYLSSFLGIGGGIIHVPLMVYLLRFPVHVATATSHCVLAAMSLCGVTTLVLTGAFHHGAHRTAALAVGVILGAQIGARLSERLGGSAIVRLLAWGLAVLGVRVLLLALGLWG</sequence>
<gene>
    <name evidence="6" type="ORF">NNJEOMEG_03949</name>
</gene>
<dbReference type="Pfam" id="PF01925">
    <property type="entry name" value="TauE"/>
    <property type="match status" value="1"/>
</dbReference>
<dbReference type="AlphaFoldDB" id="A0A6V8M631"/>
<feature type="transmembrane region" description="Helical" evidence="5">
    <location>
        <begin position="164"/>
        <end position="188"/>
    </location>
</feature>
<keyword evidence="7" id="KW-1185">Reference proteome</keyword>
<evidence type="ECO:0000256" key="4">
    <source>
        <dbReference type="ARBA" id="ARBA00023136"/>
    </source>
</evidence>
<comment type="similarity">
    <text evidence="5">Belongs to the 4-toluene sulfonate uptake permease (TSUP) (TC 2.A.102) family.</text>
</comment>
<comment type="subcellular location">
    <subcellularLocation>
        <location evidence="5">Cell membrane</location>
        <topology evidence="5">Multi-pass membrane protein</topology>
    </subcellularLocation>
    <subcellularLocation>
        <location evidence="1">Membrane</location>
        <topology evidence="1">Multi-pass membrane protein</topology>
    </subcellularLocation>
</comment>
<proteinExistence type="inferred from homology"/>
<name>A0A6V8M631_9BACT</name>
<dbReference type="Proteomes" id="UP000494245">
    <property type="component" value="Unassembled WGS sequence"/>
</dbReference>
<feature type="transmembrane region" description="Helical" evidence="5">
    <location>
        <begin position="6"/>
        <end position="35"/>
    </location>
</feature>